<dbReference type="AlphaFoldDB" id="A0A5J9VI49"/>
<name>A0A5J9VI49_9POAL</name>
<accession>A0A5J9VI49</accession>
<dbReference type="Pfam" id="PF04525">
    <property type="entry name" value="LOR"/>
    <property type="match status" value="2"/>
</dbReference>
<dbReference type="InterPro" id="IPR007612">
    <property type="entry name" value="LOR"/>
</dbReference>
<sequence>MRQRDFGADRALASNPHQVIISEARAASFYQGTTSSSTPSMAKIQPLPATSSADECQNPQLQKQAAYTVWMKSLVFNGNGCTVYGADGSLAFRVDNYGCRGGREVFFMDRAGNTLIRIRRKSFGVFKRWEAFRYVNDGEEKPWFRVQKVQKNGAAVKMHGSGRTYGIHGCSCKSDYKISGAYGEVVAAVERKQTASRGSIRGLSAANLHETPKLLVGLALSVKIDASCDHLAELEANSIFQMHVHFTHPTSSREIMIGKMHGSGRTYGIGGCSCKSDYKISGADGEVVAAVERKQTASGVIFGEDVLTLTVGSEVDQFLVLGLVVGRVRPHPS</sequence>
<feature type="non-terminal residue" evidence="2">
    <location>
        <position position="1"/>
    </location>
</feature>
<dbReference type="EMBL" id="RWGY01000009">
    <property type="protein sequence ID" value="TVU34660.1"/>
    <property type="molecule type" value="Genomic_DNA"/>
</dbReference>
<evidence type="ECO:0000256" key="1">
    <source>
        <dbReference type="ARBA" id="ARBA00005437"/>
    </source>
</evidence>
<dbReference type="Gene3D" id="2.40.160.200">
    <property type="entry name" value="LURP1-related"/>
    <property type="match status" value="2"/>
</dbReference>
<evidence type="ECO:0008006" key="4">
    <source>
        <dbReference type="Google" id="ProtNLM"/>
    </source>
</evidence>
<keyword evidence="3" id="KW-1185">Reference proteome</keyword>
<reference evidence="2 3" key="1">
    <citation type="journal article" date="2019" name="Sci. Rep.">
        <title>A high-quality genome of Eragrostis curvula grass provides insights into Poaceae evolution and supports new strategies to enhance forage quality.</title>
        <authorList>
            <person name="Carballo J."/>
            <person name="Santos B.A.C.M."/>
            <person name="Zappacosta D."/>
            <person name="Garbus I."/>
            <person name="Selva J.P."/>
            <person name="Gallo C.A."/>
            <person name="Diaz A."/>
            <person name="Albertini E."/>
            <person name="Caccamo M."/>
            <person name="Echenique V."/>
        </authorList>
    </citation>
    <scope>NUCLEOTIDE SEQUENCE [LARGE SCALE GENOMIC DNA]</scope>
    <source>
        <strain evidence="3">cv. Victoria</strain>
        <tissue evidence="2">Leaf</tissue>
    </source>
</reference>
<dbReference type="PANTHER" id="PTHR31087:SF145">
    <property type="entry name" value="OS01G0931600 PROTEIN"/>
    <property type="match status" value="1"/>
</dbReference>
<dbReference type="Gramene" id="TVU34660">
    <property type="protein sequence ID" value="TVU34660"/>
    <property type="gene ID" value="EJB05_16503"/>
</dbReference>
<dbReference type="OrthoDB" id="652749at2759"/>
<comment type="caution">
    <text evidence="2">The sequence shown here is derived from an EMBL/GenBank/DDBJ whole genome shotgun (WGS) entry which is preliminary data.</text>
</comment>
<organism evidence="2 3">
    <name type="scientific">Eragrostis curvula</name>
    <name type="common">weeping love grass</name>
    <dbReference type="NCBI Taxonomy" id="38414"/>
    <lineage>
        <taxon>Eukaryota</taxon>
        <taxon>Viridiplantae</taxon>
        <taxon>Streptophyta</taxon>
        <taxon>Embryophyta</taxon>
        <taxon>Tracheophyta</taxon>
        <taxon>Spermatophyta</taxon>
        <taxon>Magnoliopsida</taxon>
        <taxon>Liliopsida</taxon>
        <taxon>Poales</taxon>
        <taxon>Poaceae</taxon>
        <taxon>PACMAD clade</taxon>
        <taxon>Chloridoideae</taxon>
        <taxon>Eragrostideae</taxon>
        <taxon>Eragrostidinae</taxon>
        <taxon>Eragrostis</taxon>
    </lineage>
</organism>
<evidence type="ECO:0000313" key="2">
    <source>
        <dbReference type="EMBL" id="TVU34660.1"/>
    </source>
</evidence>
<gene>
    <name evidence="2" type="ORF">EJB05_16503</name>
</gene>
<comment type="similarity">
    <text evidence="1">Belongs to the LOR family.</text>
</comment>
<evidence type="ECO:0000313" key="3">
    <source>
        <dbReference type="Proteomes" id="UP000324897"/>
    </source>
</evidence>
<dbReference type="PANTHER" id="PTHR31087">
    <property type="match status" value="1"/>
</dbReference>
<dbReference type="InterPro" id="IPR038595">
    <property type="entry name" value="LOR_sf"/>
</dbReference>
<proteinExistence type="inferred from homology"/>
<protein>
    <recommendedName>
        <fullName evidence="4">Protein LURP-one-related 11</fullName>
    </recommendedName>
</protein>
<dbReference type="SUPFAM" id="SSF54518">
    <property type="entry name" value="Tubby C-terminal domain-like"/>
    <property type="match status" value="2"/>
</dbReference>
<dbReference type="Proteomes" id="UP000324897">
    <property type="component" value="Unassembled WGS sequence"/>
</dbReference>
<dbReference type="InterPro" id="IPR025659">
    <property type="entry name" value="Tubby-like_C"/>
</dbReference>